<dbReference type="PROSITE" id="PS51257">
    <property type="entry name" value="PROKAR_LIPOPROTEIN"/>
    <property type="match status" value="1"/>
</dbReference>
<dbReference type="PANTHER" id="PTHR30290">
    <property type="entry name" value="PERIPLASMIC BINDING COMPONENT OF ABC TRANSPORTER"/>
    <property type="match status" value="1"/>
</dbReference>
<comment type="caution">
    <text evidence="2">The sequence shown here is derived from an EMBL/GenBank/DDBJ whole genome shotgun (WGS) entry which is preliminary data.</text>
</comment>
<evidence type="ECO:0000259" key="1">
    <source>
        <dbReference type="Pfam" id="PF00496"/>
    </source>
</evidence>
<sequence length="653" mass="73645">MHTIPRGAAPPPRRGLALAAATAAISLVLSGCDFFSLDPEGEDGATGEGTGEAPELAALVDEGELPPLEERLPEDPLVVEPVDEIGSYGGTWNSAIMGIGDWPWLGRTVGYEQLTRWNTEWTETIPNLATDWEYNDDATELTYELREGLRWSDGEPFTAEDIAFAMNDIFNNEDLTPVAATNPGTAEVLDETTVTITFEEPDALWAENDLLGYQIVNKPKHYLEEFHIDHNEDADERAEEEGYDSWTEMFEVEAGVTDSALTWQNADLPTMKPWMVTEPLADSGQMELERNPYYWKVDPEGNQLPYLDRVVFDILQDEEVMLTRALNGELDFHTRHFNTPENRPVVTEHQESGGYELMELELSEMNTAVIAFNLTADDEELREIFQDRDFRVAMSTGINRQDIIDVVYQGQGEPWQAAPREEGPYYNEELATQYTDYDVDEANDLLDEAGYDERDGGVRQSPNGTPLSFTLSVPGDFRPDIIDAMEMVVEFWDDLDVDVDLDTAERSRWQDQSENNEHEISVWSGDNGMADVMYDPRWYLPAHSGESNFAIPWAQWYESDGNDPRSQEPPQDVQDHLEIYDEIQAEPDPDARDALVEEMLAESQEQFYAVGISLPQPGYGIVATDFHNVPASLPESSIYNTPAPANPEQFFIE</sequence>
<organism evidence="2 3">
    <name type="scientific">Lipingzhangella rawalii</name>
    <dbReference type="NCBI Taxonomy" id="2055835"/>
    <lineage>
        <taxon>Bacteria</taxon>
        <taxon>Bacillati</taxon>
        <taxon>Actinomycetota</taxon>
        <taxon>Actinomycetes</taxon>
        <taxon>Streptosporangiales</taxon>
        <taxon>Nocardiopsidaceae</taxon>
        <taxon>Lipingzhangella</taxon>
    </lineage>
</organism>
<dbReference type="CDD" id="cd08500">
    <property type="entry name" value="PBP2_NikA_DppA_OppA_like_4"/>
    <property type="match status" value="1"/>
</dbReference>
<gene>
    <name evidence="2" type="ORF">RIF23_19140</name>
</gene>
<dbReference type="Gene3D" id="3.10.105.10">
    <property type="entry name" value="Dipeptide-binding Protein, Domain 3"/>
    <property type="match status" value="1"/>
</dbReference>
<evidence type="ECO:0000313" key="2">
    <source>
        <dbReference type="EMBL" id="MDS1272408.1"/>
    </source>
</evidence>
<proteinExistence type="predicted"/>
<feature type="domain" description="Solute-binding protein family 5" evidence="1">
    <location>
        <begin position="124"/>
        <end position="539"/>
    </location>
</feature>
<dbReference type="Proteomes" id="UP001250214">
    <property type="component" value="Unassembled WGS sequence"/>
</dbReference>
<dbReference type="Pfam" id="PF00496">
    <property type="entry name" value="SBP_bac_5"/>
    <property type="match status" value="1"/>
</dbReference>
<keyword evidence="3" id="KW-1185">Reference proteome</keyword>
<reference evidence="3" key="1">
    <citation type="submission" date="2023-07" db="EMBL/GenBank/DDBJ databases">
        <title>Novel species in the genus Lipingzhangella isolated from Sambhar Salt Lake.</title>
        <authorList>
            <person name="Jiya N."/>
            <person name="Kajale S."/>
            <person name="Sharma A."/>
        </authorList>
    </citation>
    <scope>NUCLEOTIDE SEQUENCE [LARGE SCALE GENOMIC DNA]</scope>
    <source>
        <strain evidence="3">LS1_29</strain>
    </source>
</reference>
<evidence type="ECO:0000313" key="3">
    <source>
        <dbReference type="Proteomes" id="UP001250214"/>
    </source>
</evidence>
<accession>A0ABU2HAR2</accession>
<dbReference type="EMBL" id="JAVLVT010000010">
    <property type="protein sequence ID" value="MDS1272408.1"/>
    <property type="molecule type" value="Genomic_DNA"/>
</dbReference>
<dbReference type="RefSeq" id="WP_310913972.1">
    <property type="nucleotide sequence ID" value="NZ_JAVLVT010000010.1"/>
</dbReference>
<dbReference type="Gene3D" id="3.40.190.10">
    <property type="entry name" value="Periplasmic binding protein-like II"/>
    <property type="match status" value="1"/>
</dbReference>
<dbReference type="InterPro" id="IPR000914">
    <property type="entry name" value="SBP_5_dom"/>
</dbReference>
<dbReference type="SUPFAM" id="SSF53850">
    <property type="entry name" value="Periplasmic binding protein-like II"/>
    <property type="match status" value="1"/>
</dbReference>
<dbReference type="PANTHER" id="PTHR30290:SF62">
    <property type="entry name" value="OLIGOPEPTIDE ABC TRANSPORTER, PERIPLASMIC OLIGOPEPTIDE-BINDING PROTEIN"/>
    <property type="match status" value="1"/>
</dbReference>
<protein>
    <submittedName>
        <fullName evidence="2">ABC transporter substrate-binding protein</fullName>
    </submittedName>
</protein>
<name>A0ABU2HAR2_9ACTN</name>
<dbReference type="InterPro" id="IPR039424">
    <property type="entry name" value="SBP_5"/>
</dbReference>